<accession>A0A2Z7D0N0</accession>
<dbReference type="EMBL" id="KQ991168">
    <property type="protein sequence ID" value="KZV52105.1"/>
    <property type="molecule type" value="Genomic_DNA"/>
</dbReference>
<protein>
    <submittedName>
        <fullName evidence="2">Splicing factor 3B subunit 1-like</fullName>
    </submittedName>
</protein>
<reference evidence="2 3" key="1">
    <citation type="journal article" date="2015" name="Proc. Natl. Acad. Sci. U.S.A.">
        <title>The resurrection genome of Boea hygrometrica: A blueprint for survival of dehydration.</title>
        <authorList>
            <person name="Xiao L."/>
            <person name="Yang G."/>
            <person name="Zhang L."/>
            <person name="Yang X."/>
            <person name="Zhao S."/>
            <person name="Ji Z."/>
            <person name="Zhou Q."/>
            <person name="Hu M."/>
            <person name="Wang Y."/>
            <person name="Chen M."/>
            <person name="Xu Y."/>
            <person name="Jin H."/>
            <person name="Xiao X."/>
            <person name="Hu G."/>
            <person name="Bao F."/>
            <person name="Hu Y."/>
            <person name="Wan P."/>
            <person name="Li L."/>
            <person name="Deng X."/>
            <person name="Kuang T."/>
            <person name="Xiang C."/>
            <person name="Zhu J.K."/>
            <person name="Oliver M.J."/>
            <person name="He Y."/>
        </authorList>
    </citation>
    <scope>NUCLEOTIDE SEQUENCE [LARGE SCALE GENOMIC DNA]</scope>
    <source>
        <strain evidence="3">cv. XS01</strain>
    </source>
</reference>
<proteinExistence type="predicted"/>
<evidence type="ECO:0000313" key="2">
    <source>
        <dbReference type="EMBL" id="KZV52105.1"/>
    </source>
</evidence>
<dbReference type="AlphaFoldDB" id="A0A2Z7D0N0"/>
<evidence type="ECO:0000313" key="3">
    <source>
        <dbReference type="Proteomes" id="UP000250235"/>
    </source>
</evidence>
<gene>
    <name evidence="2" type="ORF">F511_23977</name>
</gene>
<organism evidence="2 3">
    <name type="scientific">Dorcoceras hygrometricum</name>
    <dbReference type="NCBI Taxonomy" id="472368"/>
    <lineage>
        <taxon>Eukaryota</taxon>
        <taxon>Viridiplantae</taxon>
        <taxon>Streptophyta</taxon>
        <taxon>Embryophyta</taxon>
        <taxon>Tracheophyta</taxon>
        <taxon>Spermatophyta</taxon>
        <taxon>Magnoliopsida</taxon>
        <taxon>eudicotyledons</taxon>
        <taxon>Gunneridae</taxon>
        <taxon>Pentapetalae</taxon>
        <taxon>asterids</taxon>
        <taxon>lamiids</taxon>
        <taxon>Lamiales</taxon>
        <taxon>Gesneriaceae</taxon>
        <taxon>Didymocarpoideae</taxon>
        <taxon>Trichosporeae</taxon>
        <taxon>Loxocarpinae</taxon>
        <taxon>Dorcoceras</taxon>
    </lineage>
</organism>
<keyword evidence="3" id="KW-1185">Reference proteome</keyword>
<sequence>MVTPNSKQARGYAVQICILLKNAPDLELGESKEFPPPKILTAKTVGTYMAKNKNIVFDEDEPALEKPAEKNKAGSKKRPATTVEAPVAKKKKTNVEKAAPQTRPLVTVAQDVEPIIIVPAVTPRASRRRAPKRKLVLQIGSDDEIVDSIIHQVIADTATIETEEPDVEEPEIMRSAETDIEGYECSTAVNDEDDNLDGAENEIARKITSFTAPKQFLNEPLRSGKDDDISGSKQQSKIIEPTAAEKDKEIESVATEDFTMELNEKPSTSDEELMSLEDLLKQIPDDMMVPSVTTAEPTKIKFGQGIEIRLAVLDSVKDIATQEELVLTWAEIDSVHIAVQRRVYIIAKYREMLLRKFLEARRHNFVPGTPTTAINLKVLDLLTAAHHFAPKILLRQMKEHKLEWTRPYSSHLFEGINVQPGVDNWRPISRTDDSNKWEMLPQRPYIDDLAPLCAFVEPVQDLDSRSPFSRRVHNHWTEFCVAIVQFLLLGFLRPVGVRIEKFNY</sequence>
<feature type="region of interest" description="Disordered" evidence="1">
    <location>
        <begin position="216"/>
        <end position="247"/>
    </location>
</feature>
<evidence type="ECO:0000256" key="1">
    <source>
        <dbReference type="SAM" id="MobiDB-lite"/>
    </source>
</evidence>
<dbReference type="Proteomes" id="UP000250235">
    <property type="component" value="Unassembled WGS sequence"/>
</dbReference>
<feature type="region of interest" description="Disordered" evidence="1">
    <location>
        <begin position="60"/>
        <end position="86"/>
    </location>
</feature>
<name>A0A2Z7D0N0_9LAMI</name>
<feature type="compositionally biased region" description="Basic and acidic residues" evidence="1">
    <location>
        <begin position="63"/>
        <end position="72"/>
    </location>
</feature>